<dbReference type="RefSeq" id="WP_157332669.1">
    <property type="nucleotide sequence ID" value="NZ_JANADL010000014.1"/>
</dbReference>
<dbReference type="Proteomes" id="UP000449969">
    <property type="component" value="Unassembled WGS sequence"/>
</dbReference>
<dbReference type="InterPro" id="IPR041705">
    <property type="entry name" value="PIN_Sll0205"/>
</dbReference>
<dbReference type="SUPFAM" id="SSF88723">
    <property type="entry name" value="PIN domain-like"/>
    <property type="match status" value="1"/>
</dbReference>
<evidence type="ECO:0000313" key="3">
    <source>
        <dbReference type="Proteomes" id="UP000449969"/>
    </source>
</evidence>
<dbReference type="CDD" id="cd09872">
    <property type="entry name" value="PIN_Sll0205-like"/>
    <property type="match status" value="1"/>
</dbReference>
<dbReference type="InterPro" id="IPR002716">
    <property type="entry name" value="PIN_dom"/>
</dbReference>
<dbReference type="PANTHER" id="PTHR36173:SF1">
    <property type="entry name" value="RIBONUCLEASE VAPC22"/>
    <property type="match status" value="1"/>
</dbReference>
<dbReference type="InterPro" id="IPR052919">
    <property type="entry name" value="TA_system_RNase"/>
</dbReference>
<gene>
    <name evidence="2" type="ORF">GPL20_25165</name>
</gene>
<dbReference type="Pfam" id="PF01850">
    <property type="entry name" value="PIN"/>
    <property type="match status" value="1"/>
</dbReference>
<dbReference type="InterPro" id="IPR029060">
    <property type="entry name" value="PIN-like_dom_sf"/>
</dbReference>
<sequence length="140" mass="15261">MNEPAPLLLDTHAAIWIVEDKPIASEAREAIEAAYRAGTAIFVSAITAWEIGLLVARNRLGLSTRPERWFQRLLDVEGIRLAELTPDILIASSFLPGEPPRDPADRIIIATARDLGASVVTRDGLLLRYGETGQVSTITC</sequence>
<proteinExistence type="predicted"/>
<dbReference type="Gene3D" id="3.40.50.1010">
    <property type="entry name" value="5'-nuclease"/>
    <property type="match status" value="1"/>
</dbReference>
<dbReference type="PANTHER" id="PTHR36173">
    <property type="entry name" value="RIBONUCLEASE VAPC16-RELATED"/>
    <property type="match status" value="1"/>
</dbReference>
<organism evidence="2 3">
    <name type="scientific">Bradyrhizobium cajani</name>
    <dbReference type="NCBI Taxonomy" id="1928661"/>
    <lineage>
        <taxon>Bacteria</taxon>
        <taxon>Pseudomonadati</taxon>
        <taxon>Pseudomonadota</taxon>
        <taxon>Alphaproteobacteria</taxon>
        <taxon>Hyphomicrobiales</taxon>
        <taxon>Nitrobacteraceae</taxon>
        <taxon>Bradyrhizobium</taxon>
    </lineage>
</organism>
<protein>
    <submittedName>
        <fullName evidence="2">PIN domain-containing protein</fullName>
    </submittedName>
</protein>
<evidence type="ECO:0000313" key="2">
    <source>
        <dbReference type="EMBL" id="MVT76304.1"/>
    </source>
</evidence>
<dbReference type="EMBL" id="WQNE01000023">
    <property type="protein sequence ID" value="MVT76304.1"/>
    <property type="molecule type" value="Genomic_DNA"/>
</dbReference>
<evidence type="ECO:0000259" key="1">
    <source>
        <dbReference type="Pfam" id="PF01850"/>
    </source>
</evidence>
<reference evidence="2 3" key="1">
    <citation type="submission" date="2019-12" db="EMBL/GenBank/DDBJ databases">
        <title>Draft genome sequences Bradyrhizobium cajani AMBPC1010, Bradyrhizobium pachyrhizi AMBPC1040 and Bradyrhizobium yuanmingense ALSPC3051, three plant growth promoting strains isolated from nodules of Cajanus cajan L. in Dominican Republic.</title>
        <authorList>
            <person name="Flores-Felix J.D."/>
            <person name="Araujo J."/>
            <person name="Diaz-Alcantara C."/>
            <person name="Gonzalez-Andres F."/>
            <person name="Velazquez E."/>
        </authorList>
    </citation>
    <scope>NUCLEOTIDE SEQUENCE [LARGE SCALE GENOMIC DNA]</scope>
    <source>
        <strain evidence="2 3">1010</strain>
    </source>
</reference>
<comment type="caution">
    <text evidence="2">The sequence shown here is derived from an EMBL/GenBank/DDBJ whole genome shotgun (WGS) entry which is preliminary data.</text>
</comment>
<accession>A0A844TKB7</accession>
<name>A0A844TKB7_9BRAD</name>
<dbReference type="AlphaFoldDB" id="A0A844TKB7"/>
<dbReference type="OrthoDB" id="9798990at2"/>
<feature type="domain" description="PIN" evidence="1">
    <location>
        <begin position="8"/>
        <end position="128"/>
    </location>
</feature>
<keyword evidence="3" id="KW-1185">Reference proteome</keyword>